<protein>
    <submittedName>
        <fullName evidence="1">Cytochrome C</fullName>
    </submittedName>
</protein>
<dbReference type="EMBL" id="RSCO01000033">
    <property type="protein sequence ID" value="RYM92984.1"/>
    <property type="molecule type" value="Genomic_DNA"/>
</dbReference>
<name>A0A8B3RGU3_BIFAN</name>
<dbReference type="Proteomes" id="UP000293613">
    <property type="component" value="Unassembled WGS sequence"/>
</dbReference>
<dbReference type="AlphaFoldDB" id="A0A8B3RGU3"/>
<evidence type="ECO:0000313" key="2">
    <source>
        <dbReference type="Proteomes" id="UP000293613"/>
    </source>
</evidence>
<comment type="caution">
    <text evidence="1">The sequence shown here is derived from an EMBL/GenBank/DDBJ whole genome shotgun (WGS) entry which is preliminary data.</text>
</comment>
<evidence type="ECO:0000313" key="1">
    <source>
        <dbReference type="EMBL" id="RYM92984.1"/>
    </source>
</evidence>
<reference evidence="1 2" key="1">
    <citation type="journal article" date="2019" name="Appl. Environ. Microbiol.">
        <title>Dissecting the evolutionary development of the Bifidobacterium animalis species through comparative genomics analyses.</title>
        <authorList>
            <person name="Lugli G.A."/>
            <person name="Mancino W."/>
            <person name="Milani C."/>
            <person name="Duranti S."/>
            <person name="Mancabelli L."/>
            <person name="Napoli S."/>
            <person name="Mangifesta M."/>
            <person name="Viappiani A."/>
            <person name="Anzalone R."/>
            <person name="Longhi G."/>
            <person name="van Sinderen D."/>
            <person name="Ventura M."/>
            <person name="Turroni F."/>
        </authorList>
    </citation>
    <scope>NUCLEOTIDE SEQUENCE [LARGE SCALE GENOMIC DNA]</scope>
    <source>
        <strain evidence="1 2">2011B</strain>
    </source>
</reference>
<organism evidence="1 2">
    <name type="scientific">Bifidobacterium animalis subsp. lactis</name>
    <name type="common">Bifidobacterium lactis</name>
    <dbReference type="NCBI Taxonomy" id="302911"/>
    <lineage>
        <taxon>Bacteria</taxon>
        <taxon>Bacillati</taxon>
        <taxon>Actinomycetota</taxon>
        <taxon>Actinomycetes</taxon>
        <taxon>Bifidobacteriales</taxon>
        <taxon>Bifidobacteriaceae</taxon>
        <taxon>Bifidobacterium</taxon>
    </lineage>
</organism>
<gene>
    <name evidence="1" type="ORF">PG2011B_1439</name>
</gene>
<proteinExistence type="predicted"/>
<accession>A0A8B3RGU3</accession>
<sequence length="60" mass="6722">MRVNISFNDEELNRIGEMAVGKYVNAHKHECFYCHKKVALSADVPRNAVPVCAECTAKRG</sequence>